<feature type="transmembrane region" description="Helical" evidence="3">
    <location>
        <begin position="117"/>
        <end position="134"/>
    </location>
</feature>
<dbReference type="Gramene" id="OGLUM02G26350.3">
    <property type="protein sequence ID" value="OGLUM02G26350.3"/>
    <property type="gene ID" value="OGLUM02G26350"/>
</dbReference>
<dbReference type="PANTHER" id="PTHR43570:SF21">
    <property type="entry name" value="ALDEHYDE DEHYDROGENASE"/>
    <property type="match status" value="1"/>
</dbReference>
<evidence type="ECO:0000256" key="2">
    <source>
        <dbReference type="SAM" id="MobiDB-lite"/>
    </source>
</evidence>
<evidence type="ECO:0000256" key="3">
    <source>
        <dbReference type="SAM" id="Phobius"/>
    </source>
</evidence>
<name>A0A0D9YVN4_9ORYZ</name>
<proteinExistence type="predicted"/>
<dbReference type="GO" id="GO:0004029">
    <property type="term" value="F:aldehyde dehydrogenase (NAD+) activity"/>
    <property type="evidence" value="ECO:0007669"/>
    <property type="project" value="TreeGrafter"/>
</dbReference>
<protein>
    <recommendedName>
        <fullName evidence="6">Aldehyde dehydrogenase domain-containing protein</fullName>
    </recommendedName>
</protein>
<dbReference type="InterPro" id="IPR016161">
    <property type="entry name" value="Ald_DH/histidinol_DH"/>
</dbReference>
<keyword evidence="3" id="KW-0472">Membrane</keyword>
<reference evidence="4" key="1">
    <citation type="submission" date="2015-04" db="UniProtKB">
        <authorList>
            <consortium name="EnsemblPlants"/>
        </authorList>
    </citation>
    <scope>IDENTIFICATION</scope>
</reference>
<reference evidence="4" key="2">
    <citation type="submission" date="2018-05" db="EMBL/GenBank/DDBJ databases">
        <title>OgluRS3 (Oryza glumaepatula Reference Sequence Version 3).</title>
        <authorList>
            <person name="Zhang J."/>
            <person name="Kudrna D."/>
            <person name="Lee S."/>
            <person name="Talag J."/>
            <person name="Welchert J."/>
            <person name="Wing R.A."/>
        </authorList>
    </citation>
    <scope>NUCLEOTIDE SEQUENCE [LARGE SCALE GENOMIC DNA]</scope>
</reference>
<feature type="region of interest" description="Disordered" evidence="2">
    <location>
        <begin position="1"/>
        <end position="61"/>
    </location>
</feature>
<sequence>MGKMDSPEWANASSEMRRAHDAPSGRKEAVGSAGPRPGSAVLGRKDRKDPNSKYGLDSVPFGGIGESGFGQYHGKYTFELFSHRKAVVRRSLLVEFMFRYPPWDEYKMGMLRRVFRFDYVSLVLALLAFWLLGIRR</sequence>
<dbReference type="InterPro" id="IPR016162">
    <property type="entry name" value="Ald_DH_N"/>
</dbReference>
<dbReference type="Proteomes" id="UP000026961">
    <property type="component" value="Chromosome 2"/>
</dbReference>
<accession>A0A0D9YVN4</accession>
<evidence type="ECO:0008006" key="6">
    <source>
        <dbReference type="Google" id="ProtNLM"/>
    </source>
</evidence>
<dbReference type="Gene3D" id="3.40.605.10">
    <property type="entry name" value="Aldehyde Dehydrogenase, Chain A, domain 1"/>
    <property type="match status" value="1"/>
</dbReference>
<feature type="compositionally biased region" description="Basic and acidic residues" evidence="2">
    <location>
        <begin position="15"/>
        <end position="29"/>
    </location>
</feature>
<dbReference type="SUPFAM" id="SSF53720">
    <property type="entry name" value="ALDH-like"/>
    <property type="match status" value="1"/>
</dbReference>
<keyword evidence="3" id="KW-1133">Transmembrane helix</keyword>
<dbReference type="GO" id="GO:0005737">
    <property type="term" value="C:cytoplasm"/>
    <property type="evidence" value="ECO:0007669"/>
    <property type="project" value="TreeGrafter"/>
</dbReference>
<organism evidence="4">
    <name type="scientific">Oryza glumipatula</name>
    <dbReference type="NCBI Taxonomy" id="40148"/>
    <lineage>
        <taxon>Eukaryota</taxon>
        <taxon>Viridiplantae</taxon>
        <taxon>Streptophyta</taxon>
        <taxon>Embryophyta</taxon>
        <taxon>Tracheophyta</taxon>
        <taxon>Spermatophyta</taxon>
        <taxon>Magnoliopsida</taxon>
        <taxon>Liliopsida</taxon>
        <taxon>Poales</taxon>
        <taxon>Poaceae</taxon>
        <taxon>BOP clade</taxon>
        <taxon>Oryzoideae</taxon>
        <taxon>Oryzeae</taxon>
        <taxon>Oryzinae</taxon>
        <taxon>Oryza</taxon>
    </lineage>
</organism>
<evidence type="ECO:0000256" key="1">
    <source>
        <dbReference type="ARBA" id="ARBA00023002"/>
    </source>
</evidence>
<dbReference type="AlphaFoldDB" id="A0A0D9YVN4"/>
<dbReference type="HOGENOM" id="CLU_1878656_0_0_1"/>
<dbReference type="GO" id="GO:0006081">
    <property type="term" value="P:aldehyde metabolic process"/>
    <property type="evidence" value="ECO:0007669"/>
    <property type="project" value="InterPro"/>
</dbReference>
<evidence type="ECO:0000313" key="4">
    <source>
        <dbReference type="EnsemblPlants" id="OGLUM02G26350.3"/>
    </source>
</evidence>
<keyword evidence="5" id="KW-1185">Reference proteome</keyword>
<evidence type="ECO:0000313" key="5">
    <source>
        <dbReference type="Proteomes" id="UP000026961"/>
    </source>
</evidence>
<keyword evidence="1" id="KW-0560">Oxidoreductase</keyword>
<keyword evidence="3" id="KW-0812">Transmembrane</keyword>
<dbReference type="EnsemblPlants" id="OGLUM02G26350.3">
    <property type="protein sequence ID" value="OGLUM02G26350.3"/>
    <property type="gene ID" value="OGLUM02G26350"/>
</dbReference>
<dbReference type="PANTHER" id="PTHR43570">
    <property type="entry name" value="ALDEHYDE DEHYDROGENASE"/>
    <property type="match status" value="1"/>
</dbReference>
<dbReference type="InterPro" id="IPR012394">
    <property type="entry name" value="Aldehyde_DH_NAD(P)"/>
</dbReference>